<feature type="compositionally biased region" description="Pro residues" evidence="1">
    <location>
        <begin position="233"/>
        <end position="246"/>
    </location>
</feature>
<protein>
    <submittedName>
        <fullName evidence="3">Sigma-70 family RNA polymerase sigma factor</fullName>
    </submittedName>
</protein>
<name>A0ABP8Y0I5_9ACTN</name>
<dbReference type="InterPro" id="IPR036388">
    <property type="entry name" value="WH-like_DNA-bd_sf"/>
</dbReference>
<comment type="caution">
    <text evidence="3">The sequence shown here is derived from an EMBL/GenBank/DDBJ whole genome shotgun (WGS) entry which is preliminary data.</text>
</comment>
<dbReference type="Proteomes" id="UP001499974">
    <property type="component" value="Unassembled WGS sequence"/>
</dbReference>
<evidence type="ECO:0000313" key="3">
    <source>
        <dbReference type="EMBL" id="GAA4718201.1"/>
    </source>
</evidence>
<dbReference type="NCBIfam" id="TIGR02937">
    <property type="entry name" value="sigma70-ECF"/>
    <property type="match status" value="1"/>
</dbReference>
<dbReference type="SUPFAM" id="SSF88946">
    <property type="entry name" value="Sigma2 domain of RNA polymerase sigma factors"/>
    <property type="match status" value="1"/>
</dbReference>
<dbReference type="Gene3D" id="1.10.1740.10">
    <property type="match status" value="1"/>
</dbReference>
<keyword evidence="4" id="KW-1185">Reference proteome</keyword>
<feature type="domain" description="RNA polymerase sigma-70 region 2" evidence="2">
    <location>
        <begin position="36"/>
        <end position="97"/>
    </location>
</feature>
<feature type="region of interest" description="Disordered" evidence="1">
    <location>
        <begin position="216"/>
        <end position="246"/>
    </location>
</feature>
<dbReference type="PANTHER" id="PTHR30173:SF36">
    <property type="entry name" value="ECF RNA POLYMERASE SIGMA FACTOR SIGJ"/>
    <property type="match status" value="1"/>
</dbReference>
<dbReference type="InterPro" id="IPR052704">
    <property type="entry name" value="ECF_Sigma-70_Domain"/>
</dbReference>
<evidence type="ECO:0000259" key="2">
    <source>
        <dbReference type="Pfam" id="PF04542"/>
    </source>
</evidence>
<evidence type="ECO:0000256" key="1">
    <source>
        <dbReference type="SAM" id="MobiDB-lite"/>
    </source>
</evidence>
<organism evidence="3 4">
    <name type="scientific">Nocardioides conyzicola</name>
    <dbReference type="NCBI Taxonomy" id="1651781"/>
    <lineage>
        <taxon>Bacteria</taxon>
        <taxon>Bacillati</taxon>
        <taxon>Actinomycetota</taxon>
        <taxon>Actinomycetes</taxon>
        <taxon>Propionibacteriales</taxon>
        <taxon>Nocardioidaceae</taxon>
        <taxon>Nocardioides</taxon>
    </lineage>
</organism>
<evidence type="ECO:0000313" key="4">
    <source>
        <dbReference type="Proteomes" id="UP001499974"/>
    </source>
</evidence>
<dbReference type="InterPro" id="IPR007627">
    <property type="entry name" value="RNA_pol_sigma70_r2"/>
</dbReference>
<dbReference type="InterPro" id="IPR013325">
    <property type="entry name" value="RNA_pol_sigma_r2"/>
</dbReference>
<dbReference type="Pfam" id="PF04542">
    <property type="entry name" value="Sigma70_r2"/>
    <property type="match status" value="1"/>
</dbReference>
<dbReference type="InterPro" id="IPR014284">
    <property type="entry name" value="RNA_pol_sigma-70_dom"/>
</dbReference>
<gene>
    <name evidence="3" type="ORF">GCM10023349_42660</name>
</gene>
<accession>A0ABP8Y0I5</accession>
<sequence length="246" mass="27183">MSAPSLQIPTSTDAGESGAGETVDAALDAALEIFLSERTRLFRIAHRVTGDQMSAEDVVQEAWLRWQRTDRRVIKNPAAFLTTTTTHLAINVIQSARHRHETFAEPPLAELADPEQDPTAHAEQTCAVEETLLVLMSRLSPAELAAYLLRKGFEYPYVAIATLLRTTSANARQLVRRAQQRVDGDRVRTVDADAHRQLVAAFLTAARTGDRQTLEGILGHDARPTTRTHQRPPVRPGHPPARPRLA</sequence>
<dbReference type="PANTHER" id="PTHR30173">
    <property type="entry name" value="SIGMA 19 FACTOR"/>
    <property type="match status" value="1"/>
</dbReference>
<dbReference type="Gene3D" id="1.10.10.10">
    <property type="entry name" value="Winged helix-like DNA-binding domain superfamily/Winged helix DNA-binding domain"/>
    <property type="match status" value="1"/>
</dbReference>
<proteinExistence type="predicted"/>
<dbReference type="SUPFAM" id="SSF88659">
    <property type="entry name" value="Sigma3 and sigma4 domains of RNA polymerase sigma factors"/>
    <property type="match status" value="1"/>
</dbReference>
<dbReference type="RefSeq" id="WP_345523705.1">
    <property type="nucleotide sequence ID" value="NZ_BAABKM010000004.1"/>
</dbReference>
<reference evidence="4" key="1">
    <citation type="journal article" date="2019" name="Int. J. Syst. Evol. Microbiol.">
        <title>The Global Catalogue of Microorganisms (GCM) 10K type strain sequencing project: providing services to taxonomists for standard genome sequencing and annotation.</title>
        <authorList>
            <consortium name="The Broad Institute Genomics Platform"/>
            <consortium name="The Broad Institute Genome Sequencing Center for Infectious Disease"/>
            <person name="Wu L."/>
            <person name="Ma J."/>
        </authorList>
    </citation>
    <scope>NUCLEOTIDE SEQUENCE [LARGE SCALE GENOMIC DNA]</scope>
    <source>
        <strain evidence="4">JCM 18531</strain>
    </source>
</reference>
<dbReference type="EMBL" id="BAABKM010000004">
    <property type="protein sequence ID" value="GAA4718201.1"/>
    <property type="molecule type" value="Genomic_DNA"/>
</dbReference>
<dbReference type="InterPro" id="IPR013324">
    <property type="entry name" value="RNA_pol_sigma_r3/r4-like"/>
</dbReference>